<protein>
    <submittedName>
        <fullName evidence="1">Uncharacterized protein</fullName>
    </submittedName>
</protein>
<evidence type="ECO:0000313" key="2">
    <source>
        <dbReference type="Proteomes" id="UP000799755"/>
    </source>
</evidence>
<organism evidence="1 2">
    <name type="scientific">Lindgomyces ingoldianus</name>
    <dbReference type="NCBI Taxonomy" id="673940"/>
    <lineage>
        <taxon>Eukaryota</taxon>
        <taxon>Fungi</taxon>
        <taxon>Dikarya</taxon>
        <taxon>Ascomycota</taxon>
        <taxon>Pezizomycotina</taxon>
        <taxon>Dothideomycetes</taxon>
        <taxon>Pleosporomycetidae</taxon>
        <taxon>Pleosporales</taxon>
        <taxon>Lindgomycetaceae</taxon>
        <taxon>Lindgomyces</taxon>
    </lineage>
</organism>
<keyword evidence="2" id="KW-1185">Reference proteome</keyword>
<dbReference type="EMBL" id="MU003504">
    <property type="protein sequence ID" value="KAF2471540.1"/>
    <property type="molecule type" value="Genomic_DNA"/>
</dbReference>
<reference evidence="1" key="1">
    <citation type="journal article" date="2020" name="Stud. Mycol.">
        <title>101 Dothideomycetes genomes: a test case for predicting lifestyles and emergence of pathogens.</title>
        <authorList>
            <person name="Haridas S."/>
            <person name="Albert R."/>
            <person name="Binder M."/>
            <person name="Bloem J."/>
            <person name="Labutti K."/>
            <person name="Salamov A."/>
            <person name="Andreopoulos B."/>
            <person name="Baker S."/>
            <person name="Barry K."/>
            <person name="Bills G."/>
            <person name="Bluhm B."/>
            <person name="Cannon C."/>
            <person name="Castanera R."/>
            <person name="Culley D."/>
            <person name="Daum C."/>
            <person name="Ezra D."/>
            <person name="Gonzalez J."/>
            <person name="Henrissat B."/>
            <person name="Kuo A."/>
            <person name="Liang C."/>
            <person name="Lipzen A."/>
            <person name="Lutzoni F."/>
            <person name="Magnuson J."/>
            <person name="Mondo S."/>
            <person name="Nolan M."/>
            <person name="Ohm R."/>
            <person name="Pangilinan J."/>
            <person name="Park H.-J."/>
            <person name="Ramirez L."/>
            <person name="Alfaro M."/>
            <person name="Sun H."/>
            <person name="Tritt A."/>
            <person name="Yoshinaga Y."/>
            <person name="Zwiers L.-H."/>
            <person name="Turgeon B."/>
            <person name="Goodwin S."/>
            <person name="Spatafora J."/>
            <person name="Crous P."/>
            <person name="Grigoriev I."/>
        </authorList>
    </citation>
    <scope>NUCLEOTIDE SEQUENCE</scope>
    <source>
        <strain evidence="1">ATCC 200398</strain>
    </source>
</reference>
<evidence type="ECO:0000313" key="1">
    <source>
        <dbReference type="EMBL" id="KAF2471540.1"/>
    </source>
</evidence>
<name>A0ACB6QXD4_9PLEO</name>
<accession>A0ACB6QXD4</accession>
<dbReference type="Proteomes" id="UP000799755">
    <property type="component" value="Unassembled WGS sequence"/>
</dbReference>
<comment type="caution">
    <text evidence="1">The sequence shown here is derived from an EMBL/GenBank/DDBJ whole genome shotgun (WGS) entry which is preliminary data.</text>
</comment>
<gene>
    <name evidence="1" type="ORF">BDR25DRAFT_342282</name>
</gene>
<proteinExistence type="predicted"/>
<sequence>MSRVSTCATSPTDTFGGLLRDIVLFKAVLAKSALGQPDYPCCRSLSHRVRFRPGKIAAPSLVVSLAGPSQGSACESPSVERFMVNATGVQVCPGREGVSLSSWMRASNEGAGNIRSSSNFAAVEIVLSAVNLRPSARARAEEKQVSPTFQIQKHQERGPFASLRSLLFPPSSVSRHLASGNFLRFTTPAIRWSMCETNTWDFCTPEIPADSTLLGVPAVLLVAKHDVNMVTLIMRLLAQFSQGAPSTFPALRLSQTS</sequence>